<dbReference type="AlphaFoldDB" id="A0A5N6LYF1"/>
<evidence type="ECO:0000256" key="1">
    <source>
        <dbReference type="SAM" id="MobiDB-lite"/>
    </source>
</evidence>
<evidence type="ECO:0000313" key="2">
    <source>
        <dbReference type="EMBL" id="KAD3066660.1"/>
    </source>
</evidence>
<keyword evidence="3" id="KW-1185">Reference proteome</keyword>
<proteinExistence type="predicted"/>
<name>A0A5N6LYF1_9ASTR</name>
<sequence length="311" mass="36013">MDTKEKQLRNKIVRQVKIQWKHRKGSNATRETEEEMRRLYPHLFNIELYFVYSNFVNTAYIYEFLGKRANLWFEAFSLKNSKRASSGKSRKRLLIRQTKDESHGKLQKGSSNTREITLQFLSMFTNSPAAVPKVVFHLLSQPLEMSLVEFVVVSGLYFDPKTVIPLYTVGITELNDATIRISWHQMDVMMSAEKKTKNHELVDEMAEASSDDDFVSEHLVDTLTLTVDKVQGSEKSRYKSTSSRRFEHITPLDVVDKKVKEWREQYGGYFGATSLVDNIKCSKDEDDFNFRLNFVMLFEASSLAAAFLLLV</sequence>
<comment type="caution">
    <text evidence="2">The sequence shown here is derived from an EMBL/GenBank/DDBJ whole genome shotgun (WGS) entry which is preliminary data.</text>
</comment>
<evidence type="ECO:0000313" key="3">
    <source>
        <dbReference type="Proteomes" id="UP000326396"/>
    </source>
</evidence>
<feature type="region of interest" description="Disordered" evidence="1">
    <location>
        <begin position="89"/>
        <end position="110"/>
    </location>
</feature>
<dbReference type="EMBL" id="SZYD01000017">
    <property type="protein sequence ID" value="KAD3066660.1"/>
    <property type="molecule type" value="Genomic_DNA"/>
</dbReference>
<organism evidence="2 3">
    <name type="scientific">Mikania micrantha</name>
    <name type="common">bitter vine</name>
    <dbReference type="NCBI Taxonomy" id="192012"/>
    <lineage>
        <taxon>Eukaryota</taxon>
        <taxon>Viridiplantae</taxon>
        <taxon>Streptophyta</taxon>
        <taxon>Embryophyta</taxon>
        <taxon>Tracheophyta</taxon>
        <taxon>Spermatophyta</taxon>
        <taxon>Magnoliopsida</taxon>
        <taxon>eudicotyledons</taxon>
        <taxon>Gunneridae</taxon>
        <taxon>Pentapetalae</taxon>
        <taxon>asterids</taxon>
        <taxon>campanulids</taxon>
        <taxon>Asterales</taxon>
        <taxon>Asteraceae</taxon>
        <taxon>Asteroideae</taxon>
        <taxon>Heliantheae alliance</taxon>
        <taxon>Eupatorieae</taxon>
        <taxon>Mikania</taxon>
    </lineage>
</organism>
<reference evidence="2 3" key="1">
    <citation type="submission" date="2019-05" db="EMBL/GenBank/DDBJ databases">
        <title>Mikania micrantha, genome provides insights into the molecular mechanism of rapid growth.</title>
        <authorList>
            <person name="Liu B."/>
        </authorList>
    </citation>
    <scope>NUCLEOTIDE SEQUENCE [LARGE SCALE GENOMIC DNA]</scope>
    <source>
        <strain evidence="2">NLD-2019</strain>
        <tissue evidence="2">Leaf</tissue>
    </source>
</reference>
<protein>
    <submittedName>
        <fullName evidence="2">Uncharacterized protein</fullName>
    </submittedName>
</protein>
<gene>
    <name evidence="2" type="ORF">E3N88_34540</name>
</gene>
<accession>A0A5N6LYF1</accession>
<dbReference type="Proteomes" id="UP000326396">
    <property type="component" value="Linkage Group LG7"/>
</dbReference>